<gene>
    <name evidence="1" type="ORF">E6H02_01625</name>
</gene>
<evidence type="ECO:0000313" key="2">
    <source>
        <dbReference type="Proteomes" id="UP000320393"/>
    </source>
</evidence>
<evidence type="ECO:0000313" key="1">
    <source>
        <dbReference type="EMBL" id="TMJ15775.1"/>
    </source>
</evidence>
<sequence length="510" mass="55814">MKEAAVHYWVQWVKDATKDATWVDLDPSFGDATPGRAYTRAQETFDALPDALFHGVTIRVRLEEYTGDTPSNRNILSYTARAADLSGVDPVLNHQPENWKGPTTSLQSAISSTIENTGRVKPILVIGRKDWVAGEPFWSRRPGGTGIGGIQTLLSGTGTRNPVPIATAESIEFDFSAPGGRKETVIREIFDLVGQARRAAGKNLSADEVYSRTEATTAIDVTHAIYDLFFTTGRFDPNHLRGVAEQRLKVGKRLNLRTAMQRVNLSFVAISDGLLGSSGNVVFYPDSPRVVITEMSTIGGSWRLAIDLRRHAARAVARTQPQQTFLAHVFRGVVDGSLERVLAEFVTHEPNPKGASPVAMRARALFEQAQVTRAPMRLLTPQDTSFARGLPENTLARLRNDLAHGYLTVAPARAITVGGTPRFAWWRIDPRSGETIAMTDEGLHGAAEYQFTISEGKDTVVVMEEGYIGETGPIPLEEKLSGTIGQLGKFIDELMGEEGDVILHLRPYGP</sequence>
<dbReference type="AlphaFoldDB" id="A0A537M6C7"/>
<dbReference type="Proteomes" id="UP000320393">
    <property type="component" value="Unassembled WGS sequence"/>
</dbReference>
<accession>A0A537M6C7</accession>
<proteinExistence type="predicted"/>
<reference evidence="1 2" key="1">
    <citation type="journal article" date="2019" name="Nat. Microbiol.">
        <title>Mediterranean grassland soil C-N compound turnover is dependent on rainfall and depth, and is mediated by genomically divergent microorganisms.</title>
        <authorList>
            <person name="Diamond S."/>
            <person name="Andeer P.F."/>
            <person name="Li Z."/>
            <person name="Crits-Christoph A."/>
            <person name="Burstein D."/>
            <person name="Anantharaman K."/>
            <person name="Lane K.R."/>
            <person name="Thomas B.C."/>
            <person name="Pan C."/>
            <person name="Northen T.R."/>
            <person name="Banfield J.F."/>
        </authorList>
    </citation>
    <scope>NUCLEOTIDE SEQUENCE [LARGE SCALE GENOMIC DNA]</scope>
    <source>
        <strain evidence="1">NP_5</strain>
    </source>
</reference>
<name>A0A537M6C7_9BACT</name>
<comment type="caution">
    <text evidence="1">The sequence shown here is derived from an EMBL/GenBank/DDBJ whole genome shotgun (WGS) entry which is preliminary data.</text>
</comment>
<dbReference type="EMBL" id="VBAM01000045">
    <property type="protein sequence ID" value="TMJ15775.1"/>
    <property type="molecule type" value="Genomic_DNA"/>
</dbReference>
<organism evidence="1 2">
    <name type="scientific">Candidatus Segetimicrobium genomatis</name>
    <dbReference type="NCBI Taxonomy" id="2569760"/>
    <lineage>
        <taxon>Bacteria</taxon>
        <taxon>Bacillati</taxon>
        <taxon>Candidatus Sysuimicrobiota</taxon>
        <taxon>Candidatus Sysuimicrobiia</taxon>
        <taxon>Candidatus Sysuimicrobiales</taxon>
        <taxon>Candidatus Segetimicrobiaceae</taxon>
        <taxon>Candidatus Segetimicrobium</taxon>
    </lineage>
</organism>
<protein>
    <submittedName>
        <fullName evidence="1">Uncharacterized protein</fullName>
    </submittedName>
</protein>